<protein>
    <recommendedName>
        <fullName evidence="6">Flagellar secretion chaperone FliS</fullName>
    </recommendedName>
</protein>
<dbReference type="Gene3D" id="1.20.120.340">
    <property type="entry name" value="Flagellar protein FliS"/>
    <property type="match status" value="1"/>
</dbReference>
<keyword evidence="8" id="KW-0282">Flagellum</keyword>
<evidence type="ECO:0000256" key="6">
    <source>
        <dbReference type="PIRNR" id="PIRNR039090"/>
    </source>
</evidence>
<dbReference type="NCBIfam" id="TIGR00208">
    <property type="entry name" value="fliS"/>
    <property type="match status" value="1"/>
</dbReference>
<comment type="subcellular location">
    <subcellularLocation>
        <location evidence="1 6">Cytoplasm</location>
        <location evidence="1 6">Cytosol</location>
    </subcellularLocation>
</comment>
<keyword evidence="4 6" id="KW-1005">Bacterial flagellum biogenesis</keyword>
<reference evidence="8" key="2">
    <citation type="submission" date="2006-05" db="EMBL/GenBank/DDBJ databases">
        <title>Sequencing of the draft genome and assembly of Desulfuromonas acetoxidans DSM 684.</title>
        <authorList>
            <consortium name="US DOE Joint Genome Institute (JGI-PGF)"/>
            <person name="Copeland A."/>
            <person name="Lucas S."/>
            <person name="Lapidus A."/>
            <person name="Barry K."/>
            <person name="Detter J.C."/>
            <person name="Glavina del Rio T."/>
            <person name="Hammon N."/>
            <person name="Israni S."/>
            <person name="Dalin E."/>
            <person name="Tice H."/>
            <person name="Bruce D."/>
            <person name="Pitluck S."/>
            <person name="Richardson P."/>
        </authorList>
    </citation>
    <scope>NUCLEOTIDE SEQUENCE [LARGE SCALE GENOMIC DNA]</scope>
    <source>
        <strain evidence="8">DSM 684</strain>
    </source>
</reference>
<feature type="compositionally biased region" description="Low complexity" evidence="7">
    <location>
        <begin position="128"/>
        <end position="138"/>
    </location>
</feature>
<dbReference type="GO" id="GO:0005829">
    <property type="term" value="C:cytosol"/>
    <property type="evidence" value="ECO:0007669"/>
    <property type="project" value="UniProtKB-SubCell"/>
</dbReference>
<keyword evidence="3 6" id="KW-0963">Cytoplasm</keyword>
<keyword evidence="5" id="KW-0143">Chaperone</keyword>
<dbReference type="InterPro" id="IPR036584">
    <property type="entry name" value="FliS_sf"/>
</dbReference>
<organism evidence="8 9">
    <name type="scientific">Desulfuromonas acetoxidans (strain DSM 684 / 11070)</name>
    <dbReference type="NCBI Taxonomy" id="281689"/>
    <lineage>
        <taxon>Bacteria</taxon>
        <taxon>Pseudomonadati</taxon>
        <taxon>Thermodesulfobacteriota</taxon>
        <taxon>Desulfuromonadia</taxon>
        <taxon>Desulfuromonadales</taxon>
        <taxon>Desulfuromonadaceae</taxon>
        <taxon>Desulfuromonas</taxon>
    </lineage>
</organism>
<evidence type="ECO:0000256" key="5">
    <source>
        <dbReference type="ARBA" id="ARBA00023186"/>
    </source>
</evidence>
<dbReference type="CDD" id="cd16098">
    <property type="entry name" value="FliS"/>
    <property type="match status" value="1"/>
</dbReference>
<comment type="caution">
    <text evidence="8">The sequence shown here is derived from an EMBL/GenBank/DDBJ whole genome shotgun (WGS) entry which is preliminary data.</text>
</comment>
<dbReference type="PIRSF" id="PIRSF039090">
    <property type="entry name" value="Flis"/>
    <property type="match status" value="1"/>
</dbReference>
<name>Q1JZP5_DESA6</name>
<dbReference type="InterPro" id="IPR003713">
    <property type="entry name" value="FliS"/>
</dbReference>
<sequence length="152" mass="16931">MNTYTQQYQQNQILTASPEQILIMLYDGAIRFTRQAMAGIEAGNKQQRREGISRAMAIVSEFANTLDHSVGGEIAENLDGLYAFMNRQLSEANLDEDIEKLKVVEHLLTDLRQTWSEAISIARKEAAGRTAAAQQPQQSEMPENYKPLSAAG</sequence>
<evidence type="ECO:0000256" key="3">
    <source>
        <dbReference type="ARBA" id="ARBA00022490"/>
    </source>
</evidence>
<dbReference type="GO" id="GO:0071973">
    <property type="term" value="P:bacterial-type flagellum-dependent cell motility"/>
    <property type="evidence" value="ECO:0007669"/>
    <property type="project" value="TreeGrafter"/>
</dbReference>
<dbReference type="OrthoDB" id="5343669at2"/>
<evidence type="ECO:0000256" key="7">
    <source>
        <dbReference type="SAM" id="MobiDB-lite"/>
    </source>
</evidence>
<dbReference type="GO" id="GO:0044780">
    <property type="term" value="P:bacterial-type flagellum assembly"/>
    <property type="evidence" value="ECO:0007669"/>
    <property type="project" value="InterPro"/>
</dbReference>
<dbReference type="Proteomes" id="UP000005695">
    <property type="component" value="Unassembled WGS sequence"/>
</dbReference>
<dbReference type="PANTHER" id="PTHR34773">
    <property type="entry name" value="FLAGELLAR SECRETION CHAPERONE FLIS"/>
    <property type="match status" value="1"/>
</dbReference>
<evidence type="ECO:0000313" key="9">
    <source>
        <dbReference type="Proteomes" id="UP000005695"/>
    </source>
</evidence>
<proteinExistence type="inferred from homology"/>
<evidence type="ECO:0000256" key="2">
    <source>
        <dbReference type="ARBA" id="ARBA00008787"/>
    </source>
</evidence>
<dbReference type="PANTHER" id="PTHR34773:SF1">
    <property type="entry name" value="FLAGELLAR SECRETION CHAPERONE FLIS"/>
    <property type="match status" value="1"/>
</dbReference>
<dbReference type="Pfam" id="PF02561">
    <property type="entry name" value="FliS"/>
    <property type="match status" value="1"/>
</dbReference>
<reference evidence="8" key="1">
    <citation type="submission" date="2006-05" db="EMBL/GenBank/DDBJ databases">
        <title>Annotation of the draft genome assembly of Desulfuromonas acetoxidans DSM 684.</title>
        <authorList>
            <consortium name="US DOE Joint Genome Institute (JGI-ORNL)"/>
            <person name="Larimer F."/>
            <person name="Land M."/>
            <person name="Hauser L."/>
        </authorList>
    </citation>
    <scope>NUCLEOTIDE SEQUENCE [LARGE SCALE GENOMIC DNA]</scope>
    <source>
        <strain evidence="8">DSM 684</strain>
    </source>
</reference>
<evidence type="ECO:0000256" key="4">
    <source>
        <dbReference type="ARBA" id="ARBA00022795"/>
    </source>
</evidence>
<dbReference type="RefSeq" id="WP_006000362.1">
    <property type="nucleotide sequence ID" value="NZ_AAEW02000008.1"/>
</dbReference>
<keyword evidence="8" id="KW-0966">Cell projection</keyword>
<gene>
    <name evidence="8" type="ORF">Dace_2547</name>
</gene>
<dbReference type="SUPFAM" id="SSF101116">
    <property type="entry name" value="Flagellar export chaperone FliS"/>
    <property type="match status" value="1"/>
</dbReference>
<dbReference type="AlphaFoldDB" id="Q1JZP5"/>
<dbReference type="EMBL" id="AAEW02000008">
    <property type="protein sequence ID" value="EAT15847.1"/>
    <property type="molecule type" value="Genomic_DNA"/>
</dbReference>
<keyword evidence="8" id="KW-0969">Cilium</keyword>
<comment type="similarity">
    <text evidence="2 6">Belongs to the FliS family.</text>
</comment>
<evidence type="ECO:0000256" key="1">
    <source>
        <dbReference type="ARBA" id="ARBA00004514"/>
    </source>
</evidence>
<feature type="region of interest" description="Disordered" evidence="7">
    <location>
        <begin position="126"/>
        <end position="152"/>
    </location>
</feature>
<evidence type="ECO:0000313" key="8">
    <source>
        <dbReference type="EMBL" id="EAT15847.1"/>
    </source>
</evidence>
<accession>Q1JZP5</accession>
<keyword evidence="9" id="KW-1185">Reference proteome</keyword>